<dbReference type="GO" id="GO:0003677">
    <property type="term" value="F:DNA binding"/>
    <property type="evidence" value="ECO:0007669"/>
    <property type="project" value="UniProtKB-KW"/>
</dbReference>
<gene>
    <name evidence="6" type="ORF">BS640_07570</name>
</gene>
<dbReference type="InterPro" id="IPR005119">
    <property type="entry name" value="LysR_subst-bd"/>
</dbReference>
<organism evidence="6 7">
    <name type="scientific">Rouxiella badensis</name>
    <dbReference type="NCBI Taxonomy" id="1646377"/>
    <lineage>
        <taxon>Bacteria</taxon>
        <taxon>Pseudomonadati</taxon>
        <taxon>Pseudomonadota</taxon>
        <taxon>Gammaproteobacteria</taxon>
        <taxon>Enterobacterales</taxon>
        <taxon>Yersiniaceae</taxon>
        <taxon>Rouxiella</taxon>
    </lineage>
</organism>
<dbReference type="GO" id="GO:0003700">
    <property type="term" value="F:DNA-binding transcription factor activity"/>
    <property type="evidence" value="ECO:0007669"/>
    <property type="project" value="InterPro"/>
</dbReference>
<evidence type="ECO:0000256" key="3">
    <source>
        <dbReference type="ARBA" id="ARBA00023125"/>
    </source>
</evidence>
<sequence length="300" mass="32796">MRPFNLDHLRSFITVVEAGSISAAAPRLNLSSSAVSEQLSKLEDFTGQSLLLRGKKGVTPTPSGERLGVFAREMLVLSARALDEVRGVSFSGELRLAITDYFRPNEIPPMLVKLRERYPDLRLNVRVQKSVDIRAQRDEDPFDIGLSMQILSPAHAHEGTQVCREPLHWVAAEGFNWDPARPLSLLALPAGCAMQGFTRQLLEENGVSFAITHSASGVAGLQSALLAGLGVACLNASSIPSGLKPWRDATRLPALPDVSFVLLPPRDGEKPLVSDVRQRLLQHWTMQQADDFAIGSQIFT</sequence>
<comment type="caution">
    <text evidence="6">The sequence shown here is derived from an EMBL/GenBank/DDBJ whole genome shotgun (WGS) entry which is preliminary data.</text>
</comment>
<keyword evidence="3" id="KW-0238">DNA-binding</keyword>
<evidence type="ECO:0000313" key="7">
    <source>
        <dbReference type="Proteomes" id="UP000192536"/>
    </source>
</evidence>
<evidence type="ECO:0000256" key="4">
    <source>
        <dbReference type="ARBA" id="ARBA00023163"/>
    </source>
</evidence>
<evidence type="ECO:0000313" key="6">
    <source>
        <dbReference type="EMBL" id="ORJ26213.1"/>
    </source>
</evidence>
<dbReference type="Gene3D" id="3.40.190.10">
    <property type="entry name" value="Periplasmic binding protein-like II"/>
    <property type="match status" value="2"/>
</dbReference>
<dbReference type="Pfam" id="PF03466">
    <property type="entry name" value="LysR_substrate"/>
    <property type="match status" value="1"/>
</dbReference>
<dbReference type="InterPro" id="IPR050176">
    <property type="entry name" value="LTTR"/>
</dbReference>
<keyword evidence="4" id="KW-0804">Transcription</keyword>
<dbReference type="InterPro" id="IPR036388">
    <property type="entry name" value="WH-like_DNA-bd_sf"/>
</dbReference>
<dbReference type="Pfam" id="PF00126">
    <property type="entry name" value="HTH_1"/>
    <property type="match status" value="1"/>
</dbReference>
<dbReference type="SUPFAM" id="SSF46785">
    <property type="entry name" value="Winged helix' DNA-binding domain"/>
    <property type="match status" value="1"/>
</dbReference>
<dbReference type="PROSITE" id="PS50931">
    <property type="entry name" value="HTH_LYSR"/>
    <property type="match status" value="1"/>
</dbReference>
<proteinExistence type="inferred from homology"/>
<protein>
    <submittedName>
        <fullName evidence="6">LysR family transcriptional regulator</fullName>
    </submittedName>
</protein>
<dbReference type="EMBL" id="MRWE01000009">
    <property type="protein sequence ID" value="ORJ26213.1"/>
    <property type="molecule type" value="Genomic_DNA"/>
</dbReference>
<dbReference type="Gene3D" id="1.10.10.10">
    <property type="entry name" value="Winged helix-like DNA-binding domain superfamily/Winged helix DNA-binding domain"/>
    <property type="match status" value="1"/>
</dbReference>
<evidence type="ECO:0000256" key="2">
    <source>
        <dbReference type="ARBA" id="ARBA00023015"/>
    </source>
</evidence>
<evidence type="ECO:0000256" key="1">
    <source>
        <dbReference type="ARBA" id="ARBA00009437"/>
    </source>
</evidence>
<dbReference type="Proteomes" id="UP000192536">
    <property type="component" value="Unassembled WGS sequence"/>
</dbReference>
<accession>A0A1X0WHL5</accession>
<keyword evidence="2" id="KW-0805">Transcription regulation</keyword>
<evidence type="ECO:0000259" key="5">
    <source>
        <dbReference type="PROSITE" id="PS50931"/>
    </source>
</evidence>
<dbReference type="SUPFAM" id="SSF53850">
    <property type="entry name" value="Periplasmic binding protein-like II"/>
    <property type="match status" value="1"/>
</dbReference>
<dbReference type="RefSeq" id="WP_169713491.1">
    <property type="nucleotide sequence ID" value="NZ_MRWE01000009.1"/>
</dbReference>
<feature type="domain" description="HTH lysR-type" evidence="5">
    <location>
        <begin position="4"/>
        <end position="61"/>
    </location>
</feature>
<dbReference type="PANTHER" id="PTHR30579">
    <property type="entry name" value="TRANSCRIPTIONAL REGULATOR"/>
    <property type="match status" value="1"/>
</dbReference>
<dbReference type="InterPro" id="IPR036390">
    <property type="entry name" value="WH_DNA-bd_sf"/>
</dbReference>
<reference evidence="6 7" key="1">
    <citation type="journal article" date="2017" name="Int. J. Syst. Evol. Microbiol.">
        <title>Rouxiella badensis sp. nov. and Rouxiella silvae sp. nov. isolated from peat bog soil in Germany and emendation of the genus description.</title>
        <authorList>
            <person name="Le Fleche-Mateos A."/>
            <person name="Kugler J.H."/>
            <person name="Hansen S.H."/>
            <person name="Syldatk C."/>
            <person name="Hausmann R."/>
            <person name="Lomprez F."/>
            <person name="Vandenbogaert M."/>
            <person name="Manuguerra J.C."/>
            <person name="Grimont P.A."/>
        </authorList>
    </citation>
    <scope>NUCLEOTIDE SEQUENCE [LARGE SCALE GENOMIC DNA]</scope>
    <source>
        <strain evidence="6 7">DSM 100043</strain>
    </source>
</reference>
<dbReference type="AlphaFoldDB" id="A0A1X0WHL5"/>
<dbReference type="PANTHER" id="PTHR30579:SF7">
    <property type="entry name" value="HTH-TYPE TRANSCRIPTIONAL REGULATOR LRHA-RELATED"/>
    <property type="match status" value="1"/>
</dbReference>
<keyword evidence="7" id="KW-1185">Reference proteome</keyword>
<comment type="similarity">
    <text evidence="1">Belongs to the LysR transcriptional regulatory family.</text>
</comment>
<name>A0A1X0WHL5_9GAMM</name>
<dbReference type="InterPro" id="IPR000847">
    <property type="entry name" value="LysR_HTH_N"/>
</dbReference>
<dbReference type="STRING" id="1646377.BS640_07570"/>